<evidence type="ECO:0000256" key="4">
    <source>
        <dbReference type="ARBA" id="ARBA00022643"/>
    </source>
</evidence>
<dbReference type="PANTHER" id="PTHR43278:SF1">
    <property type="entry name" value="IRON-SULFUR FLAVOPROTEIN MJ1083"/>
    <property type="match status" value="1"/>
</dbReference>
<accession>A0A0E3KSE5</accession>
<dbReference type="KEGG" id="mthe:MSTHC_2480"/>
<keyword evidence="3" id="KW-0285">Flavoprotein</keyword>
<organism evidence="7 8">
    <name type="scientific">Methanosarcina thermophila CHTI-55</name>
    <dbReference type="NCBI Taxonomy" id="1434121"/>
    <lineage>
        <taxon>Archaea</taxon>
        <taxon>Methanobacteriati</taxon>
        <taxon>Methanobacteriota</taxon>
        <taxon>Stenosarchaea group</taxon>
        <taxon>Methanomicrobia</taxon>
        <taxon>Methanosarcinales</taxon>
        <taxon>Methanosarcinaceae</taxon>
        <taxon>Methanosarcina</taxon>
    </lineage>
</organism>
<feature type="domain" description="NADPH-dependent FMN reductase-like" evidence="6">
    <location>
        <begin position="1"/>
        <end position="150"/>
    </location>
</feature>
<comment type="similarity">
    <text evidence="5">Belongs to the SsuE family. Isf subfamily.</text>
</comment>
<dbReference type="GO" id="GO:0016491">
    <property type="term" value="F:oxidoreductase activity"/>
    <property type="evidence" value="ECO:0007669"/>
    <property type="project" value="InterPro"/>
</dbReference>
<reference evidence="7 8" key="1">
    <citation type="submission" date="2014-07" db="EMBL/GenBank/DDBJ databases">
        <title>Methanogenic archaea and the global carbon cycle.</title>
        <authorList>
            <person name="Henriksen J.R."/>
            <person name="Luke J."/>
            <person name="Reinhart S."/>
            <person name="Benedict M.N."/>
            <person name="Youngblut N.D."/>
            <person name="Metcalf M.E."/>
            <person name="Whitaker R.J."/>
            <person name="Metcalf W.W."/>
        </authorList>
    </citation>
    <scope>NUCLEOTIDE SEQUENCE [LARGE SCALE GENOMIC DNA]</scope>
    <source>
        <strain evidence="7 8">CHTI-55</strain>
    </source>
</reference>
<dbReference type="HOGENOM" id="CLU_050993_1_0_2"/>
<dbReference type="Proteomes" id="UP000056925">
    <property type="component" value="Chromosome"/>
</dbReference>
<name>A0A0E3KSE5_METTE</name>
<keyword evidence="4" id="KW-0288">FMN</keyword>
<dbReference type="InterPro" id="IPR005025">
    <property type="entry name" value="FMN_Rdtase-like_dom"/>
</dbReference>
<dbReference type="GeneID" id="41603863"/>
<dbReference type="PATRIC" id="fig|1434121.4.peg.3006"/>
<evidence type="ECO:0000256" key="3">
    <source>
        <dbReference type="ARBA" id="ARBA00022630"/>
    </source>
</evidence>
<dbReference type="EMBL" id="CP009502">
    <property type="protein sequence ID" value="AKB16798.1"/>
    <property type="molecule type" value="Genomic_DNA"/>
</dbReference>
<dbReference type="RefSeq" id="WP_148704588.1">
    <property type="nucleotide sequence ID" value="NZ_CP009502.1"/>
</dbReference>
<evidence type="ECO:0000256" key="2">
    <source>
        <dbReference type="ARBA" id="ARBA00001966"/>
    </source>
</evidence>
<evidence type="ECO:0000256" key="5">
    <source>
        <dbReference type="ARBA" id="ARBA00038292"/>
    </source>
</evidence>
<dbReference type="SUPFAM" id="SSF52218">
    <property type="entry name" value="Flavoproteins"/>
    <property type="match status" value="1"/>
</dbReference>
<dbReference type="Pfam" id="PF03358">
    <property type="entry name" value="FMN_red"/>
    <property type="match status" value="1"/>
</dbReference>
<evidence type="ECO:0000313" key="8">
    <source>
        <dbReference type="Proteomes" id="UP000056925"/>
    </source>
</evidence>
<comment type="cofactor">
    <cofactor evidence="1">
        <name>FMN</name>
        <dbReference type="ChEBI" id="CHEBI:58210"/>
    </cofactor>
</comment>
<sequence>MKVLGISASPRGSESNTIQLVKSVIKGAESEGAEVELIDLYTLKIEYCTGCGACYATGECPLIDDFEELLDRIMNADGIVFGAPNYINSVPAPMKAFFDRLSDVIHCQMLSGKFGCSVSTGGGTADVVVDYMNSVLMTLGVTVVGGLGVVMAGNPAAPQQAAGSAEELGKKLVKSIRGEIKYPEQEEQHRQNVEYFCRLAQSNKERFAHDYDWYVRMGLIK</sequence>
<dbReference type="Gene3D" id="3.40.50.360">
    <property type="match status" value="1"/>
</dbReference>
<evidence type="ECO:0000313" key="7">
    <source>
        <dbReference type="EMBL" id="AKB16798.1"/>
    </source>
</evidence>
<proteinExistence type="inferred from homology"/>
<dbReference type="AlphaFoldDB" id="A0A0E3KSE5"/>
<comment type="cofactor">
    <cofactor evidence="2">
        <name>[4Fe-4S] cluster</name>
        <dbReference type="ChEBI" id="CHEBI:49883"/>
    </cofactor>
</comment>
<dbReference type="PANTHER" id="PTHR43278">
    <property type="entry name" value="NAD(P)H-DEPENDENT FMN-CONTAINING OXIDOREDUCTASE YWQN-RELATED"/>
    <property type="match status" value="1"/>
</dbReference>
<gene>
    <name evidence="7" type="ORF">MSTHC_2480</name>
</gene>
<protein>
    <recommendedName>
        <fullName evidence="6">NADPH-dependent FMN reductase-like domain-containing protein</fullName>
    </recommendedName>
</protein>
<dbReference type="InterPro" id="IPR029039">
    <property type="entry name" value="Flavoprotein-like_sf"/>
</dbReference>
<evidence type="ECO:0000259" key="6">
    <source>
        <dbReference type="Pfam" id="PF03358"/>
    </source>
</evidence>
<evidence type="ECO:0000256" key="1">
    <source>
        <dbReference type="ARBA" id="ARBA00001917"/>
    </source>
</evidence>
<dbReference type="InterPro" id="IPR051796">
    <property type="entry name" value="ISF_SsuE-like"/>
</dbReference>